<dbReference type="Gene3D" id="3.40.50.1110">
    <property type="entry name" value="SGNH hydrolase"/>
    <property type="match status" value="1"/>
</dbReference>
<dbReference type="Proteomes" id="UP000260457">
    <property type="component" value="Chromosome"/>
</dbReference>
<dbReference type="KEGG" id="pbut:DTO10_01525"/>
<dbReference type="InterPro" id="IPR036514">
    <property type="entry name" value="SGNH_hydro_sf"/>
</dbReference>
<keyword evidence="5" id="KW-1185">Reference proteome</keyword>
<evidence type="ECO:0000313" key="2">
    <source>
        <dbReference type="EMBL" id="AXN37206.1"/>
    </source>
</evidence>
<dbReference type="InterPro" id="IPR013830">
    <property type="entry name" value="SGNH_hydro"/>
</dbReference>
<sequence length="287" mass="32986">MGRKVRIMWYKITCLFICLVWISGCSQSETVSNQSSVQQKSVIELSEKETIPASFFPDPVQIVSIGDSLTQGVGDSKDNGGYLPYLQNKLEKEPSIISVEMINHGIRGNRTDQLLKRLDKAEIQEDIEQADSIVVTIGGNDIMKVFKQNFSNLELNQFDSAKIGYEKRLRQILDKVRSENDHAQIYLVGVYNPFSKWFADFYELDMIMNDWNESGKEIIKEYDSAYFIEIDDIFKKSEEDLLYAEDYFHPNDRGYELIATRIYNNMEITTIGKDTLEASAKGDDDQE</sequence>
<evidence type="ECO:0000259" key="1">
    <source>
        <dbReference type="Pfam" id="PF13472"/>
    </source>
</evidence>
<feature type="domain" description="SGNH hydrolase-type esterase" evidence="1">
    <location>
        <begin position="65"/>
        <end position="257"/>
    </location>
</feature>
<dbReference type="SUPFAM" id="SSF52266">
    <property type="entry name" value="SGNH hydrolase"/>
    <property type="match status" value="1"/>
</dbReference>
<dbReference type="Pfam" id="PF13472">
    <property type="entry name" value="Lipase_GDSL_2"/>
    <property type="match status" value="1"/>
</dbReference>
<dbReference type="Proteomes" id="UP000220106">
    <property type="component" value="Unassembled WGS sequence"/>
</dbReference>
<organism evidence="3 4">
    <name type="scientific">Peribacillus butanolivorans</name>
    <dbReference type="NCBI Taxonomy" id="421767"/>
    <lineage>
        <taxon>Bacteria</taxon>
        <taxon>Bacillati</taxon>
        <taxon>Bacillota</taxon>
        <taxon>Bacilli</taxon>
        <taxon>Bacillales</taxon>
        <taxon>Bacillaceae</taxon>
        <taxon>Peribacillus</taxon>
    </lineage>
</organism>
<dbReference type="InterPro" id="IPR051532">
    <property type="entry name" value="Ester_Hydrolysis_Enzymes"/>
</dbReference>
<proteinExistence type="predicted"/>
<dbReference type="EMBL" id="CP030926">
    <property type="protein sequence ID" value="AXN37206.1"/>
    <property type="molecule type" value="Genomic_DNA"/>
</dbReference>
<accession>A0AAX0RRQ3</accession>
<name>A0AAX0RRQ3_9BACI</name>
<dbReference type="CDD" id="cd04506">
    <property type="entry name" value="SGNH_hydrolase_YpmR_like"/>
    <property type="match status" value="1"/>
</dbReference>
<evidence type="ECO:0000313" key="5">
    <source>
        <dbReference type="Proteomes" id="UP000260457"/>
    </source>
</evidence>
<dbReference type="AlphaFoldDB" id="A0AAX0RRQ3"/>
<dbReference type="GO" id="GO:0004622">
    <property type="term" value="F:phosphatidylcholine lysophospholipase activity"/>
    <property type="evidence" value="ECO:0007669"/>
    <property type="project" value="TreeGrafter"/>
</dbReference>
<protein>
    <submittedName>
        <fullName evidence="3">GDSL family lipase</fullName>
    </submittedName>
</protein>
<evidence type="ECO:0000313" key="4">
    <source>
        <dbReference type="Proteomes" id="UP000220106"/>
    </source>
</evidence>
<evidence type="ECO:0000313" key="3">
    <source>
        <dbReference type="EMBL" id="PEJ32194.1"/>
    </source>
</evidence>
<dbReference type="PANTHER" id="PTHR30383">
    <property type="entry name" value="THIOESTERASE 1/PROTEASE 1/LYSOPHOSPHOLIPASE L1"/>
    <property type="match status" value="1"/>
</dbReference>
<dbReference type="PROSITE" id="PS51257">
    <property type="entry name" value="PROKAR_LIPOPROTEIN"/>
    <property type="match status" value="1"/>
</dbReference>
<dbReference type="EMBL" id="NUEQ01000025">
    <property type="protein sequence ID" value="PEJ32194.1"/>
    <property type="molecule type" value="Genomic_DNA"/>
</dbReference>
<dbReference type="PANTHER" id="PTHR30383:SF27">
    <property type="entry name" value="SPORE GERMINATION LIPASE LIPC"/>
    <property type="match status" value="1"/>
</dbReference>
<reference evidence="2 5" key="2">
    <citation type="submission" date="2018-07" db="EMBL/GenBank/DDBJ databases">
        <title>The molecular basis for the intramolecular migration of carboxyl group in the catabolism of para-hydroxybenzoate via gentisate.</title>
        <authorList>
            <person name="Zhao H."/>
            <person name="Xu Y."/>
            <person name="Lin S."/>
            <person name="Spain J.C."/>
            <person name="Zhou N.-Y."/>
        </authorList>
    </citation>
    <scope>NUCLEOTIDE SEQUENCE [LARGE SCALE GENOMIC DNA]</scope>
    <source>
        <strain evidence="2 5">PHB-7a</strain>
    </source>
</reference>
<reference evidence="3 4" key="1">
    <citation type="submission" date="2017-09" db="EMBL/GenBank/DDBJ databases">
        <title>Large-scale bioinformatics analysis of Bacillus genomes uncovers conserved roles of natural products in bacterial physiology.</title>
        <authorList>
            <consortium name="Agbiome Team Llc"/>
            <person name="Bleich R.M."/>
            <person name="Kirk G.J."/>
            <person name="Santa Maria K.C."/>
            <person name="Allen S.E."/>
            <person name="Farag S."/>
            <person name="Shank E.A."/>
            <person name="Bowers A."/>
        </authorList>
    </citation>
    <scope>NUCLEOTIDE SEQUENCE [LARGE SCALE GENOMIC DNA]</scope>
    <source>
        <strain evidence="3 4">AFS003229</strain>
    </source>
</reference>
<gene>
    <name evidence="3" type="ORF">CN689_13775</name>
    <name evidence="2" type="ORF">DTO10_01525</name>
</gene>